<comment type="caution">
    <text evidence="2">The sequence shown here is derived from an EMBL/GenBank/DDBJ whole genome shotgun (WGS) entry which is preliminary data.</text>
</comment>
<name>A0ABQ7JS02_9FUNG</name>
<sequence length="141" mass="15613">MRFQAASLFLPLASLLAQLAQGADANLGDASSLPSDCKSSTLTWIKNRAKSADPTISHEGFALSIRDTYNRSTPILPVKVGDPIQSPDKEFTITHGDVNAPALALTWRGQKFELANINVMRVNMTDKEYIFEHDYWLCIMV</sequence>
<reference evidence="2 3" key="1">
    <citation type="journal article" date="2020" name="Fungal Divers.">
        <title>Resolving the Mortierellaceae phylogeny through synthesis of multi-gene phylogenetics and phylogenomics.</title>
        <authorList>
            <person name="Vandepol N."/>
            <person name="Liber J."/>
            <person name="Desiro A."/>
            <person name="Na H."/>
            <person name="Kennedy M."/>
            <person name="Barry K."/>
            <person name="Grigoriev I.V."/>
            <person name="Miller A.N."/>
            <person name="O'Donnell K."/>
            <person name="Stajich J.E."/>
            <person name="Bonito G."/>
        </authorList>
    </citation>
    <scope>NUCLEOTIDE SEQUENCE [LARGE SCALE GENOMIC DNA]</scope>
    <source>
        <strain evidence="2 3">AD045</strain>
    </source>
</reference>
<organism evidence="2 3">
    <name type="scientific">Linnemannia gamsii</name>
    <dbReference type="NCBI Taxonomy" id="64522"/>
    <lineage>
        <taxon>Eukaryota</taxon>
        <taxon>Fungi</taxon>
        <taxon>Fungi incertae sedis</taxon>
        <taxon>Mucoromycota</taxon>
        <taxon>Mortierellomycotina</taxon>
        <taxon>Mortierellomycetes</taxon>
        <taxon>Mortierellales</taxon>
        <taxon>Mortierellaceae</taxon>
        <taxon>Linnemannia</taxon>
    </lineage>
</organism>
<feature type="chain" id="PRO_5046537857" evidence="1">
    <location>
        <begin position="26"/>
        <end position="141"/>
    </location>
</feature>
<keyword evidence="1" id="KW-0732">Signal</keyword>
<keyword evidence="3" id="KW-1185">Reference proteome</keyword>
<gene>
    <name evidence="2" type="ORF">BGZ96_011635</name>
</gene>
<evidence type="ECO:0000256" key="1">
    <source>
        <dbReference type="SAM" id="SignalP"/>
    </source>
</evidence>
<accession>A0ABQ7JS02</accession>
<protein>
    <submittedName>
        <fullName evidence="2">Uncharacterized protein</fullName>
    </submittedName>
</protein>
<proteinExistence type="predicted"/>
<evidence type="ECO:0000313" key="2">
    <source>
        <dbReference type="EMBL" id="KAG0283999.1"/>
    </source>
</evidence>
<evidence type="ECO:0000313" key="3">
    <source>
        <dbReference type="Proteomes" id="UP001194696"/>
    </source>
</evidence>
<dbReference type="Proteomes" id="UP001194696">
    <property type="component" value="Unassembled WGS sequence"/>
</dbReference>
<dbReference type="EMBL" id="JAAAIM010000828">
    <property type="protein sequence ID" value="KAG0283999.1"/>
    <property type="molecule type" value="Genomic_DNA"/>
</dbReference>
<feature type="signal peptide" evidence="1">
    <location>
        <begin position="1"/>
        <end position="25"/>
    </location>
</feature>